<evidence type="ECO:0000256" key="2">
    <source>
        <dbReference type="ARBA" id="ARBA00023125"/>
    </source>
</evidence>
<evidence type="ECO:0000259" key="4">
    <source>
        <dbReference type="PROSITE" id="PS50995"/>
    </source>
</evidence>
<dbReference type="GO" id="GO:0003677">
    <property type="term" value="F:DNA binding"/>
    <property type="evidence" value="ECO:0007669"/>
    <property type="project" value="UniProtKB-KW"/>
</dbReference>
<feature type="domain" description="HTH marR-type" evidence="4">
    <location>
        <begin position="1"/>
        <end position="140"/>
    </location>
</feature>
<keyword evidence="6" id="KW-1185">Reference proteome</keyword>
<dbReference type="Gene3D" id="1.10.10.10">
    <property type="entry name" value="Winged helix-like DNA-binding domain superfamily/Winged helix DNA-binding domain"/>
    <property type="match status" value="1"/>
</dbReference>
<evidence type="ECO:0000313" key="5">
    <source>
        <dbReference type="EMBL" id="SHK34612.1"/>
    </source>
</evidence>
<dbReference type="AlphaFoldDB" id="A0A1M6RQ44"/>
<evidence type="ECO:0000256" key="3">
    <source>
        <dbReference type="ARBA" id="ARBA00023163"/>
    </source>
</evidence>
<dbReference type="InterPro" id="IPR000835">
    <property type="entry name" value="HTH_MarR-typ"/>
</dbReference>
<gene>
    <name evidence="5" type="ORF">SAMN02744037_02161</name>
</gene>
<dbReference type="SMART" id="SM00347">
    <property type="entry name" value="HTH_MARR"/>
    <property type="match status" value="1"/>
</dbReference>
<dbReference type="STRING" id="1123349.SAMN02744037_02161"/>
<protein>
    <submittedName>
        <fullName evidence="5">Transcriptional regulator, MarR family</fullName>
    </submittedName>
</protein>
<organism evidence="5 6">
    <name type="scientific">Tepidibacter formicigenes DSM 15518</name>
    <dbReference type="NCBI Taxonomy" id="1123349"/>
    <lineage>
        <taxon>Bacteria</taxon>
        <taxon>Bacillati</taxon>
        <taxon>Bacillota</taxon>
        <taxon>Clostridia</taxon>
        <taxon>Peptostreptococcales</taxon>
        <taxon>Peptostreptococcaceae</taxon>
        <taxon>Tepidibacter</taxon>
    </lineage>
</organism>
<dbReference type="PANTHER" id="PTHR42756">
    <property type="entry name" value="TRANSCRIPTIONAL REGULATOR, MARR"/>
    <property type="match status" value="1"/>
</dbReference>
<dbReference type="PROSITE" id="PS50995">
    <property type="entry name" value="HTH_MARR_2"/>
    <property type="match status" value="1"/>
</dbReference>
<sequence>MSENIKILNELLVDIFYDITNVEKKMFSHGKFKDLSITEVRTINAIGINKPKKMSEVAIDLNITVGTLTTSINRLVKKGYVKRIKVEDDRRIVQIQLTDKGKSVYNTHKDFHYEIIKNMISGLNKNEQDILIESLKNVSNFFKENNR</sequence>
<dbReference type="EMBL" id="FRAE01000060">
    <property type="protein sequence ID" value="SHK34612.1"/>
    <property type="molecule type" value="Genomic_DNA"/>
</dbReference>
<keyword evidence="1" id="KW-0805">Transcription regulation</keyword>
<evidence type="ECO:0000256" key="1">
    <source>
        <dbReference type="ARBA" id="ARBA00023015"/>
    </source>
</evidence>
<dbReference type="SUPFAM" id="SSF46785">
    <property type="entry name" value="Winged helix' DNA-binding domain"/>
    <property type="match status" value="1"/>
</dbReference>
<dbReference type="PANTHER" id="PTHR42756:SF1">
    <property type="entry name" value="TRANSCRIPTIONAL REPRESSOR OF EMRAB OPERON"/>
    <property type="match status" value="1"/>
</dbReference>
<dbReference type="PRINTS" id="PR00598">
    <property type="entry name" value="HTHMARR"/>
</dbReference>
<dbReference type="Pfam" id="PF01047">
    <property type="entry name" value="MarR"/>
    <property type="match status" value="1"/>
</dbReference>
<dbReference type="Proteomes" id="UP000242497">
    <property type="component" value="Unassembled WGS sequence"/>
</dbReference>
<dbReference type="OrthoDB" id="5461037at2"/>
<proteinExistence type="predicted"/>
<reference evidence="6" key="1">
    <citation type="submission" date="2016-11" db="EMBL/GenBank/DDBJ databases">
        <authorList>
            <person name="Varghese N."/>
            <person name="Submissions S."/>
        </authorList>
    </citation>
    <scope>NUCLEOTIDE SEQUENCE [LARGE SCALE GENOMIC DNA]</scope>
    <source>
        <strain evidence="6">DSM 15518</strain>
    </source>
</reference>
<keyword evidence="3" id="KW-0804">Transcription</keyword>
<dbReference type="RefSeq" id="WP_072889875.1">
    <property type="nucleotide sequence ID" value="NZ_FRAE01000060.1"/>
</dbReference>
<name>A0A1M6RQ44_9FIRM</name>
<dbReference type="InterPro" id="IPR036390">
    <property type="entry name" value="WH_DNA-bd_sf"/>
</dbReference>
<keyword evidence="2" id="KW-0238">DNA-binding</keyword>
<dbReference type="GO" id="GO:0003700">
    <property type="term" value="F:DNA-binding transcription factor activity"/>
    <property type="evidence" value="ECO:0007669"/>
    <property type="project" value="InterPro"/>
</dbReference>
<accession>A0A1M6RQ44</accession>
<evidence type="ECO:0000313" key="6">
    <source>
        <dbReference type="Proteomes" id="UP000242497"/>
    </source>
</evidence>
<dbReference type="InterPro" id="IPR036388">
    <property type="entry name" value="WH-like_DNA-bd_sf"/>
</dbReference>